<feature type="domain" description="Phage head morphogenesis" evidence="1">
    <location>
        <begin position="166"/>
        <end position="282"/>
    </location>
</feature>
<protein>
    <submittedName>
        <fullName evidence="2">Minor capsid protein</fullName>
    </submittedName>
</protein>
<dbReference type="EMBL" id="BK015036">
    <property type="protein sequence ID" value="DAD88135.1"/>
    <property type="molecule type" value="Genomic_DNA"/>
</dbReference>
<reference evidence="2" key="1">
    <citation type="journal article" date="2021" name="Proc. Natl. Acad. Sci. U.S.A.">
        <title>A Catalog of Tens of Thousands of Viruses from Human Metagenomes Reveals Hidden Associations with Chronic Diseases.</title>
        <authorList>
            <person name="Tisza M.J."/>
            <person name="Buck C.B."/>
        </authorList>
    </citation>
    <scope>NUCLEOTIDE SEQUENCE</scope>
    <source>
        <strain evidence="2">CtiuX7</strain>
    </source>
</reference>
<sequence>MAKDSAHEFSDAEIRAFEREVAEVYGEAGKTAYADLKRYLAQFEADDEKMRERLEAGEITKAQYRSWRSGKIAAGRRYRIVLKQCAEAMTHANVVAAAAIEGRLPEVYAENYNYGTWQVESAVGVDTAYALQDASTVQRLLTDHDSYLPKPSVNVANDVAWNRRLIANQITQGVLLGESIPKIAKRMQNVTGSNRAAAVRLARTSTTAAENAGRVDSYKRAKGLGIKVQQEWMATLDGRTRSSHRQLDGEKVEVGEKFSNGCRYPGDPEAPYAETCNCRCTLVACCDGLDVLDGERFSRLPEGMTYEEWKAGKPAVNGTKPANRTISEFMEMPGTKRKLDTAGVSKTEARKRLSRQLEDYGIPSSGFRKMSAGDQQKVLDSALGTVYEGGGKSRAKPVEHSMEFAVDMGKIASRDYRAKVSKAVGKDAADGVHASIRRILSHRGGTNGEDLYAIDLSTGKTITSCVNSTIGSAVVPPAKFGKKVEAAIGDGRRVVLLHNHPASGIPSAADLLAVGGKGCEMGIIAAHDGSIYTFEKVSEPDASYNVDEVKYLRIQRLYGGNEDRLFRAIEERFGFKIEHHE</sequence>
<accession>A0A8S5N1A1</accession>
<proteinExistence type="predicted"/>
<evidence type="ECO:0000259" key="1">
    <source>
        <dbReference type="Pfam" id="PF04233"/>
    </source>
</evidence>
<dbReference type="NCBIfam" id="TIGR01641">
    <property type="entry name" value="phageSPP1_gp7"/>
    <property type="match status" value="1"/>
</dbReference>
<dbReference type="InterPro" id="IPR006528">
    <property type="entry name" value="Phage_head_morphogenesis_dom"/>
</dbReference>
<organism evidence="2">
    <name type="scientific">Siphoviridae sp. ctiuX7</name>
    <dbReference type="NCBI Taxonomy" id="2826436"/>
    <lineage>
        <taxon>Viruses</taxon>
        <taxon>Duplodnaviria</taxon>
        <taxon>Heunggongvirae</taxon>
        <taxon>Uroviricota</taxon>
        <taxon>Caudoviricetes</taxon>
    </lineage>
</organism>
<evidence type="ECO:0000313" key="2">
    <source>
        <dbReference type="EMBL" id="DAD88135.1"/>
    </source>
</evidence>
<dbReference type="Pfam" id="PF04233">
    <property type="entry name" value="Phage_Mu_F"/>
    <property type="match status" value="1"/>
</dbReference>
<name>A0A8S5N1A1_9CAUD</name>